<keyword evidence="9" id="KW-1185">Reference proteome</keyword>
<dbReference type="EMBL" id="JARRYG010000004">
    <property type="protein sequence ID" value="MDG4695585.1"/>
    <property type="molecule type" value="Genomic_DNA"/>
</dbReference>
<gene>
    <name evidence="6" type="ORF">P7V44_04950</name>
    <name evidence="7" type="ORF">Q5E86_08320</name>
</gene>
<reference evidence="7" key="2">
    <citation type="submission" date="2023-07" db="EMBL/GenBank/DDBJ databases">
        <authorList>
            <person name="Yang W."/>
            <person name="Chen J."/>
            <person name="Ji P."/>
            <person name="Hu F."/>
        </authorList>
    </citation>
    <scope>NUCLEOTIDE SEQUENCE</scope>
    <source>
        <strain evidence="7">CRE-138-0111</strain>
    </source>
</reference>
<dbReference type="GO" id="GO:0003677">
    <property type="term" value="F:DNA binding"/>
    <property type="evidence" value="ECO:0007669"/>
    <property type="project" value="UniProtKB-KW"/>
</dbReference>
<dbReference type="Pfam" id="PF03466">
    <property type="entry name" value="LysR_substrate"/>
    <property type="match status" value="1"/>
</dbReference>
<dbReference type="Proteomes" id="UP001156701">
    <property type="component" value="Unassembled WGS sequence"/>
</dbReference>
<comment type="caution">
    <text evidence="6">The sequence shown here is derived from an EMBL/GenBank/DDBJ whole genome shotgun (WGS) entry which is preliminary data.</text>
</comment>
<dbReference type="PANTHER" id="PTHR30118:SF6">
    <property type="entry name" value="HTH-TYPE TRANSCRIPTIONAL REGULATOR LEUO"/>
    <property type="match status" value="1"/>
</dbReference>
<dbReference type="Proteomes" id="UP001176478">
    <property type="component" value="Unassembled WGS sequence"/>
</dbReference>
<feature type="domain" description="HTH lysR-type" evidence="5">
    <location>
        <begin position="6"/>
        <end position="63"/>
    </location>
</feature>
<dbReference type="AlphaFoldDB" id="A0AA42K1P8"/>
<evidence type="ECO:0000256" key="1">
    <source>
        <dbReference type="ARBA" id="ARBA00009437"/>
    </source>
</evidence>
<dbReference type="InterPro" id="IPR036390">
    <property type="entry name" value="WH_DNA-bd_sf"/>
</dbReference>
<dbReference type="Gene3D" id="3.40.190.10">
    <property type="entry name" value="Periplasmic binding protein-like II"/>
    <property type="match status" value="2"/>
</dbReference>
<dbReference type="InterPro" id="IPR050389">
    <property type="entry name" value="LysR-type_TF"/>
</dbReference>
<dbReference type="InterPro" id="IPR005119">
    <property type="entry name" value="LysR_subst-bd"/>
</dbReference>
<evidence type="ECO:0000256" key="3">
    <source>
        <dbReference type="ARBA" id="ARBA00023125"/>
    </source>
</evidence>
<dbReference type="RefSeq" id="WP_042844974.1">
    <property type="nucleotide sequence ID" value="NZ_JARRYG010000004.1"/>
</dbReference>
<proteinExistence type="inferred from homology"/>
<reference evidence="7" key="3">
    <citation type="journal article" date="2024" name="Int. J. Antimicrob. Agents">
        <title>Identification of a novel Providencia species showing multi-drug-resistant in three patients with hospital-acquired infection.</title>
        <authorList>
            <person name="Yang W."/>
            <person name="Chen J."/>
            <person name="Yang F."/>
            <person name="Ji P."/>
            <person name="Shen S."/>
            <person name="Yin D."/>
            <person name="Hu F."/>
        </authorList>
    </citation>
    <scope>NUCLEOTIDE SEQUENCE</scope>
    <source>
        <strain evidence="7">CRE-138-0111</strain>
    </source>
</reference>
<dbReference type="PANTHER" id="PTHR30118">
    <property type="entry name" value="HTH-TYPE TRANSCRIPTIONAL REGULATOR LEUO-RELATED"/>
    <property type="match status" value="1"/>
</dbReference>
<dbReference type="EMBL" id="JAUQTG010000003">
    <property type="protein sequence ID" value="MDO7856363.1"/>
    <property type="molecule type" value="Genomic_DNA"/>
</dbReference>
<dbReference type="SUPFAM" id="SSF53850">
    <property type="entry name" value="Periplasmic binding protein-like II"/>
    <property type="match status" value="1"/>
</dbReference>
<evidence type="ECO:0000313" key="9">
    <source>
        <dbReference type="Proteomes" id="UP001176478"/>
    </source>
</evidence>
<dbReference type="Gene3D" id="1.10.10.10">
    <property type="entry name" value="Winged helix-like DNA-binding domain superfamily/Winged helix DNA-binding domain"/>
    <property type="match status" value="1"/>
</dbReference>
<keyword evidence="2" id="KW-0805">Transcription regulation</keyword>
<organism evidence="6 8">
    <name type="scientific">Providencia huashanensis</name>
    <dbReference type="NCBI Taxonomy" id="3037798"/>
    <lineage>
        <taxon>Bacteria</taxon>
        <taxon>Pseudomonadati</taxon>
        <taxon>Pseudomonadota</taxon>
        <taxon>Gammaproteobacteria</taxon>
        <taxon>Enterobacterales</taxon>
        <taxon>Morganellaceae</taxon>
        <taxon>Providencia</taxon>
    </lineage>
</organism>
<evidence type="ECO:0000259" key="5">
    <source>
        <dbReference type="PROSITE" id="PS50931"/>
    </source>
</evidence>
<name>A0AA42K1P8_9GAMM</name>
<evidence type="ECO:0000313" key="7">
    <source>
        <dbReference type="EMBL" id="MDO7856363.1"/>
    </source>
</evidence>
<accession>A0AA42K1P8</accession>
<evidence type="ECO:0000256" key="2">
    <source>
        <dbReference type="ARBA" id="ARBA00023015"/>
    </source>
</evidence>
<sequence length="304" mass="34381">MNLAQFDFNLLKVLYALLLTGSTKEAASKLGISSSAVSHALSRLRSALGDPLFKRENNLQVPTPFALTLKAKLVPLFISLNDDLFTDSIDGSRSFKIVCPPALMDIMTSPLSELSFKLDFYAECIPYQRRSWREEVLDGTIDLVFAVGGDQSPVSSLKFETIGISRLVIIYGAPLRPALEHVKELSLEQLVSYKHVYCLPWPQDDNELDRQLRRRGLFRTIGFKCPEYSQVISAINSSPYLAIVPEPWLENQSLKHTIYQTKLTDSLAIGNLFMMHRKSMQPWKKKIVASLKSKIESYYKTTNL</sequence>
<dbReference type="GO" id="GO:0003700">
    <property type="term" value="F:DNA-binding transcription factor activity"/>
    <property type="evidence" value="ECO:0007669"/>
    <property type="project" value="InterPro"/>
</dbReference>
<evidence type="ECO:0000313" key="6">
    <source>
        <dbReference type="EMBL" id="MDG4695585.1"/>
    </source>
</evidence>
<dbReference type="Pfam" id="PF00126">
    <property type="entry name" value="HTH_1"/>
    <property type="match status" value="1"/>
</dbReference>
<evidence type="ECO:0000256" key="4">
    <source>
        <dbReference type="ARBA" id="ARBA00023163"/>
    </source>
</evidence>
<evidence type="ECO:0000313" key="8">
    <source>
        <dbReference type="Proteomes" id="UP001156701"/>
    </source>
</evidence>
<dbReference type="SUPFAM" id="SSF46785">
    <property type="entry name" value="Winged helix' DNA-binding domain"/>
    <property type="match status" value="1"/>
</dbReference>
<reference evidence="6" key="1">
    <citation type="submission" date="2023-03" db="EMBL/GenBank/DDBJ databases">
        <title>a new species belonging to Providencia genus.</title>
        <authorList>
            <person name="Yang W."/>
            <person name="Hu F."/>
            <person name="Shen S."/>
            <person name="Ding L."/>
            <person name="Yin D."/>
        </authorList>
    </citation>
    <scope>NUCLEOTIDE SEQUENCE</scope>
    <source>
        <strain evidence="6">CRE-3FA-0001</strain>
    </source>
</reference>
<dbReference type="InterPro" id="IPR000847">
    <property type="entry name" value="LysR_HTH_N"/>
</dbReference>
<keyword evidence="3" id="KW-0238">DNA-binding</keyword>
<dbReference type="InterPro" id="IPR036388">
    <property type="entry name" value="WH-like_DNA-bd_sf"/>
</dbReference>
<dbReference type="PROSITE" id="PS50931">
    <property type="entry name" value="HTH_LYSR"/>
    <property type="match status" value="1"/>
</dbReference>
<protein>
    <submittedName>
        <fullName evidence="6">LysR family transcriptional regulator</fullName>
    </submittedName>
</protein>
<comment type="similarity">
    <text evidence="1">Belongs to the LysR transcriptional regulatory family.</text>
</comment>
<keyword evidence="4" id="KW-0804">Transcription</keyword>